<keyword evidence="1 4" id="KW-0413">Isomerase</keyword>
<evidence type="ECO:0000256" key="2">
    <source>
        <dbReference type="ARBA" id="ARBA00023239"/>
    </source>
</evidence>
<dbReference type="PANTHER" id="PTHR23309">
    <property type="entry name" value="3-HYDROXYACYL-COA DEHYROGENASE"/>
    <property type="match status" value="1"/>
</dbReference>
<dbReference type="RefSeq" id="WP_128207565.1">
    <property type="nucleotide sequence ID" value="NZ_JBHRSO010000011.1"/>
</dbReference>
<protein>
    <submittedName>
        <fullName evidence="4">Enoyl-CoA hydratase/isomerase family protein</fullName>
    </submittedName>
</protein>
<reference evidence="4 5" key="2">
    <citation type="submission" date="2019-01" db="EMBL/GenBank/DDBJ databases">
        <authorList>
            <person name="Li Y."/>
        </authorList>
    </citation>
    <scope>NUCLEOTIDE SEQUENCE [LARGE SCALE GENOMIC DNA]</scope>
    <source>
        <strain evidence="4 5">SK2B-1</strain>
    </source>
</reference>
<proteinExistence type="predicted"/>
<dbReference type="Gene3D" id="3.90.226.10">
    <property type="entry name" value="2-enoyl-CoA Hydratase, Chain A, domain 1"/>
    <property type="match status" value="1"/>
</dbReference>
<evidence type="ECO:0000256" key="1">
    <source>
        <dbReference type="ARBA" id="ARBA00023235"/>
    </source>
</evidence>
<gene>
    <name evidence="4" type="ORF">D2T30_03020</name>
</gene>
<dbReference type="GO" id="GO:0006635">
    <property type="term" value="P:fatty acid beta-oxidation"/>
    <property type="evidence" value="ECO:0007669"/>
    <property type="project" value="TreeGrafter"/>
</dbReference>
<dbReference type="Pfam" id="PF00378">
    <property type="entry name" value="ECH_1"/>
    <property type="match status" value="1"/>
</dbReference>
<dbReference type="SUPFAM" id="SSF48179">
    <property type="entry name" value="6-phosphogluconate dehydrogenase C-terminal domain-like"/>
    <property type="match status" value="2"/>
</dbReference>
<accession>A0A443JUD0</accession>
<dbReference type="CDD" id="cd06558">
    <property type="entry name" value="crotonase-like"/>
    <property type="match status" value="1"/>
</dbReference>
<dbReference type="InterPro" id="IPR001753">
    <property type="entry name" value="Enoyl-CoA_hydra/iso"/>
</dbReference>
<comment type="caution">
    <text evidence="4">The sequence shown here is derived from an EMBL/GenBank/DDBJ whole genome shotgun (WGS) entry which is preliminary data.</text>
</comment>
<dbReference type="Proteomes" id="UP000284476">
    <property type="component" value="Unassembled WGS sequence"/>
</dbReference>
<dbReference type="SUPFAM" id="SSF52096">
    <property type="entry name" value="ClpP/crotonase"/>
    <property type="match status" value="1"/>
</dbReference>
<dbReference type="GO" id="GO:0016853">
    <property type="term" value="F:isomerase activity"/>
    <property type="evidence" value="ECO:0007669"/>
    <property type="project" value="UniProtKB-KW"/>
</dbReference>
<name>A0A443JUD0_9RHOB</name>
<evidence type="ECO:0000256" key="3">
    <source>
        <dbReference type="ARBA" id="ARBA00023268"/>
    </source>
</evidence>
<sequence length="655" mass="68838">MAERAKLTRDGAWARIVMAGRQEAPRGAGFDPALRADLQRALTEALAGTGLRAIVLRAGEGGWPVAADPAQDYLAQADAPTLADLAAMIARSPVPVIALMDGLVAGGALALAQAADLRIARPGTRFAAPEFGLGFVPGGGGMVRLARRIGVEPALEFVTSGQVLRTEAAHRLGLCDTVATGITADLPDDIAPRAAAIAEPQAYIDSLARLRSQPRQGPQAEVMARLLDVCEAAVLLPEEEAITFEGVACADLIAGEMSQALRHVLAARRRAVRLAGTGPGATAQITRLALWNPSERLTHALVERGVSVEIGASEPARLEQILQVVARAQHAGVAAGHLTEPQRAAAWDRLTPVAGIADFSPAQMVLAAPRPGEVAALRTHFASGEGVLALEGVRQREAGELQFSRAAALAEVTGGPETDAALQALAGILRAERDLVIHAEGLSASFETTFWLAAERMVMAGATPAAVDAALTAWGFAEGPFARLDRRGLPAAFAQFNARDGRAGAYLNWLGLEGRTGRAAGRGVWLYGEAGARIWPDEEEELRALRREAGITPQVLAPQEIVARILAELARAGADALQQGRAHRAGDVDLVAISVLGFPRHRGGPLFQADRAGLLAVRKRLRALADESAPAPDTLWDVLIRNGRRFAELDEPVAA</sequence>
<dbReference type="InterPro" id="IPR029045">
    <property type="entry name" value="ClpP/crotonase-like_dom_sf"/>
</dbReference>
<dbReference type="GO" id="GO:0003857">
    <property type="term" value="F:(3S)-3-hydroxyacyl-CoA dehydrogenase (NAD+) activity"/>
    <property type="evidence" value="ECO:0007669"/>
    <property type="project" value="TreeGrafter"/>
</dbReference>
<dbReference type="GO" id="GO:0016829">
    <property type="term" value="F:lyase activity"/>
    <property type="evidence" value="ECO:0007669"/>
    <property type="project" value="UniProtKB-KW"/>
</dbReference>
<dbReference type="EMBL" id="SAUZ01000002">
    <property type="protein sequence ID" value="RWR24093.1"/>
    <property type="molecule type" value="Genomic_DNA"/>
</dbReference>
<dbReference type="AlphaFoldDB" id="A0A443JUD0"/>
<reference evidence="4 5" key="1">
    <citation type="submission" date="2019-01" db="EMBL/GenBank/DDBJ databases">
        <title>Sinorhodobacter populi sp. nov. isolated from the symptomatic bark tissue of Populus euramericana canker.</title>
        <authorList>
            <person name="Xu G."/>
        </authorList>
    </citation>
    <scope>NUCLEOTIDE SEQUENCE [LARGE SCALE GENOMIC DNA]</scope>
    <source>
        <strain evidence="4 5">SK2B-1</strain>
    </source>
</reference>
<dbReference type="Gene3D" id="1.10.1040.50">
    <property type="match status" value="1"/>
</dbReference>
<keyword evidence="3" id="KW-0511">Multifunctional enzyme</keyword>
<dbReference type="InterPro" id="IPR008927">
    <property type="entry name" value="6-PGluconate_DH-like_C_sf"/>
</dbReference>
<dbReference type="PANTHER" id="PTHR23309:SF49">
    <property type="entry name" value="PEROXISOMAL BIFUNCTIONAL ENZYME"/>
    <property type="match status" value="1"/>
</dbReference>
<keyword evidence="2" id="KW-0456">Lyase</keyword>
<evidence type="ECO:0000313" key="5">
    <source>
        <dbReference type="Proteomes" id="UP000284476"/>
    </source>
</evidence>
<organism evidence="4 5">
    <name type="scientific">Paenirhodobacter populi</name>
    <dbReference type="NCBI Taxonomy" id="2306993"/>
    <lineage>
        <taxon>Bacteria</taxon>
        <taxon>Pseudomonadati</taxon>
        <taxon>Pseudomonadota</taxon>
        <taxon>Alphaproteobacteria</taxon>
        <taxon>Rhodobacterales</taxon>
        <taxon>Rhodobacter group</taxon>
        <taxon>Paenirhodobacter</taxon>
    </lineage>
</organism>
<evidence type="ECO:0000313" key="4">
    <source>
        <dbReference type="EMBL" id="RWR24093.1"/>
    </source>
</evidence>